<dbReference type="SUPFAM" id="SSF55729">
    <property type="entry name" value="Acyl-CoA N-acyltransferases (Nat)"/>
    <property type="match status" value="1"/>
</dbReference>
<dbReference type="GO" id="GO:0034069">
    <property type="term" value="F:aminoglycoside N-acetyltransferase activity"/>
    <property type="evidence" value="ECO:0007669"/>
    <property type="project" value="TreeGrafter"/>
</dbReference>
<proteinExistence type="predicted"/>
<dbReference type="InterPro" id="IPR000182">
    <property type="entry name" value="GNAT_dom"/>
</dbReference>
<dbReference type="InterPro" id="IPR016181">
    <property type="entry name" value="Acyl_CoA_acyltransferase"/>
</dbReference>
<evidence type="ECO:0000313" key="2">
    <source>
        <dbReference type="EMBL" id="GCD93749.1"/>
    </source>
</evidence>
<dbReference type="InterPro" id="IPR051554">
    <property type="entry name" value="Acetyltransferase_Eis"/>
</dbReference>
<dbReference type="PROSITE" id="PS51186">
    <property type="entry name" value="GNAT"/>
    <property type="match status" value="1"/>
</dbReference>
<sequence>MTGHRYSSAPAVVRLETYDNRDIFGDTADPSRVAEWGLVWRLKDHHFGIRVDGRLVAHAGLVVLPLSVGDGRMRVVGLGGVGVVEDRRGRGLARQVVSGTMEHARGWGLDFAILFCRPDVARLYGRLGWRDVVGDVEVEQPDGPAVMPLRTMWFPLLREDARWPEGPVRLHSRPM</sequence>
<dbReference type="Pfam" id="PF13527">
    <property type="entry name" value="Acetyltransf_9"/>
    <property type="match status" value="1"/>
</dbReference>
<feature type="domain" description="N-acetyltransferase" evidence="1">
    <location>
        <begin position="1"/>
        <end position="153"/>
    </location>
</feature>
<dbReference type="Gene3D" id="3.40.630.30">
    <property type="match status" value="1"/>
</dbReference>
<dbReference type="PANTHER" id="PTHR37817:SF1">
    <property type="entry name" value="N-ACETYLTRANSFERASE EIS"/>
    <property type="match status" value="1"/>
</dbReference>
<gene>
    <name evidence="2" type="ORF">EHYA_01397</name>
</gene>
<reference evidence="2 3" key="1">
    <citation type="submission" date="2018-12" db="EMBL/GenBank/DDBJ databases">
        <title>Draft genome sequence of Embleya hyalina NBRC 13850T.</title>
        <authorList>
            <person name="Komaki H."/>
            <person name="Hosoyama A."/>
            <person name="Kimura A."/>
            <person name="Ichikawa N."/>
            <person name="Tamura T."/>
        </authorList>
    </citation>
    <scope>NUCLEOTIDE SEQUENCE [LARGE SCALE GENOMIC DNA]</scope>
    <source>
        <strain evidence="2 3">NBRC 13850</strain>
    </source>
</reference>
<dbReference type="GO" id="GO:0030649">
    <property type="term" value="P:aminoglycoside antibiotic catabolic process"/>
    <property type="evidence" value="ECO:0007669"/>
    <property type="project" value="TreeGrafter"/>
</dbReference>
<accession>A0A401YGQ0</accession>
<evidence type="ECO:0000259" key="1">
    <source>
        <dbReference type="PROSITE" id="PS51186"/>
    </source>
</evidence>
<keyword evidence="3" id="KW-1185">Reference proteome</keyword>
<evidence type="ECO:0000313" key="3">
    <source>
        <dbReference type="Proteomes" id="UP000286931"/>
    </source>
</evidence>
<dbReference type="EMBL" id="BIFH01000014">
    <property type="protein sequence ID" value="GCD93749.1"/>
    <property type="molecule type" value="Genomic_DNA"/>
</dbReference>
<dbReference type="Proteomes" id="UP000286931">
    <property type="component" value="Unassembled WGS sequence"/>
</dbReference>
<name>A0A401YGQ0_9ACTN</name>
<protein>
    <recommendedName>
        <fullName evidence="1">N-acetyltransferase domain-containing protein</fullName>
    </recommendedName>
</protein>
<dbReference type="RefSeq" id="WP_126635988.1">
    <property type="nucleotide sequence ID" value="NZ_BIFH01000014.1"/>
</dbReference>
<dbReference type="PANTHER" id="PTHR37817">
    <property type="entry name" value="N-ACETYLTRANSFERASE EIS"/>
    <property type="match status" value="1"/>
</dbReference>
<dbReference type="AlphaFoldDB" id="A0A401YGQ0"/>
<dbReference type="OrthoDB" id="5122062at2"/>
<comment type="caution">
    <text evidence="2">The sequence shown here is derived from an EMBL/GenBank/DDBJ whole genome shotgun (WGS) entry which is preliminary data.</text>
</comment>
<organism evidence="2 3">
    <name type="scientific">Embleya hyalina</name>
    <dbReference type="NCBI Taxonomy" id="516124"/>
    <lineage>
        <taxon>Bacteria</taxon>
        <taxon>Bacillati</taxon>
        <taxon>Actinomycetota</taxon>
        <taxon>Actinomycetes</taxon>
        <taxon>Kitasatosporales</taxon>
        <taxon>Streptomycetaceae</taxon>
        <taxon>Embleya</taxon>
    </lineage>
</organism>